<feature type="signal peptide" evidence="4">
    <location>
        <begin position="1"/>
        <end position="20"/>
    </location>
</feature>
<dbReference type="InterPro" id="IPR002350">
    <property type="entry name" value="Kazal_dom"/>
</dbReference>
<dbReference type="Gene3D" id="3.30.60.30">
    <property type="match status" value="1"/>
</dbReference>
<dbReference type="PROSITE" id="PS00282">
    <property type="entry name" value="KAZAL_1"/>
    <property type="match status" value="1"/>
</dbReference>
<reference evidence="7" key="2">
    <citation type="submission" date="2025-08" db="UniProtKB">
        <authorList>
            <consortium name="RefSeq"/>
        </authorList>
    </citation>
    <scope>IDENTIFICATION</scope>
    <source>
        <strain evidence="7">14028-0561.14</strain>
        <tissue evidence="7">Whole fly</tissue>
    </source>
</reference>
<evidence type="ECO:0000313" key="6">
    <source>
        <dbReference type="Proteomes" id="UP001652661"/>
    </source>
</evidence>
<keyword evidence="3" id="KW-1015">Disulfide bond</keyword>
<dbReference type="OrthoDB" id="328123at2759"/>
<dbReference type="PANTHER" id="PTHR10913">
    <property type="entry name" value="FOLLISTATIN-RELATED"/>
    <property type="match status" value="1"/>
</dbReference>
<dbReference type="Pfam" id="PF00050">
    <property type="entry name" value="Kazal_1"/>
    <property type="match status" value="1"/>
</dbReference>
<dbReference type="GO" id="GO:0030154">
    <property type="term" value="P:cell differentiation"/>
    <property type="evidence" value="ECO:0007669"/>
    <property type="project" value="TreeGrafter"/>
</dbReference>
<sequence length="67" mass="7153">MRFFALIALCLVALLALTAAESSVCACPRNYQPLCGSDGKNYSNQCDLNCAAKEKGRTITVAKKGHC</sequence>
<dbReference type="InterPro" id="IPR050653">
    <property type="entry name" value="Prot_Inhib_GrowthFact_Antg"/>
</dbReference>
<dbReference type="SMART" id="SM00280">
    <property type="entry name" value="KAZAL"/>
    <property type="match status" value="1"/>
</dbReference>
<feature type="chain" id="PRO_5028279260" evidence="4">
    <location>
        <begin position="21"/>
        <end position="67"/>
    </location>
</feature>
<dbReference type="InterPro" id="IPR036058">
    <property type="entry name" value="Kazal_dom_sf"/>
</dbReference>
<proteinExistence type="predicted"/>
<evidence type="ECO:0000256" key="4">
    <source>
        <dbReference type="SAM" id="SignalP"/>
    </source>
</evidence>
<protein>
    <submittedName>
        <fullName evidence="7">Ovomucoid-like</fullName>
    </submittedName>
</protein>
<dbReference type="CDD" id="cd00104">
    <property type="entry name" value="KAZAL_FS"/>
    <property type="match status" value="1"/>
</dbReference>
<evidence type="ECO:0000256" key="2">
    <source>
        <dbReference type="ARBA" id="ARBA00022900"/>
    </source>
</evidence>
<dbReference type="RefSeq" id="XP_017032755.1">
    <property type="nucleotide sequence ID" value="XM_017177266.3"/>
</dbReference>
<dbReference type="Proteomes" id="UP001652661">
    <property type="component" value="Chromosome 2L"/>
</dbReference>
<keyword evidence="4" id="KW-0732">Signal</keyword>
<dbReference type="PROSITE" id="PS51465">
    <property type="entry name" value="KAZAL_2"/>
    <property type="match status" value="1"/>
</dbReference>
<keyword evidence="1" id="KW-0646">Protease inhibitor</keyword>
<dbReference type="GeneID" id="108082011"/>
<evidence type="ECO:0000259" key="5">
    <source>
        <dbReference type="PROSITE" id="PS51465"/>
    </source>
</evidence>
<gene>
    <name evidence="7" type="primary">LOC108082011</name>
</gene>
<evidence type="ECO:0000256" key="1">
    <source>
        <dbReference type="ARBA" id="ARBA00022690"/>
    </source>
</evidence>
<dbReference type="AlphaFoldDB" id="A0A6P4IW31"/>
<keyword evidence="2" id="KW-0722">Serine protease inhibitor</keyword>
<organism evidence="6 7">
    <name type="scientific">Drosophila kikkawai</name>
    <name type="common">Fruit fly</name>
    <dbReference type="NCBI Taxonomy" id="30033"/>
    <lineage>
        <taxon>Eukaryota</taxon>
        <taxon>Metazoa</taxon>
        <taxon>Ecdysozoa</taxon>
        <taxon>Arthropoda</taxon>
        <taxon>Hexapoda</taxon>
        <taxon>Insecta</taxon>
        <taxon>Pterygota</taxon>
        <taxon>Neoptera</taxon>
        <taxon>Endopterygota</taxon>
        <taxon>Diptera</taxon>
        <taxon>Brachycera</taxon>
        <taxon>Muscomorpha</taxon>
        <taxon>Ephydroidea</taxon>
        <taxon>Drosophilidae</taxon>
        <taxon>Drosophila</taxon>
        <taxon>Sophophora</taxon>
    </lineage>
</organism>
<dbReference type="PANTHER" id="PTHR10913:SF45">
    <property type="entry name" value="FOLLISTATIN, ISOFORM A-RELATED"/>
    <property type="match status" value="1"/>
</dbReference>
<evidence type="ECO:0000256" key="3">
    <source>
        <dbReference type="ARBA" id="ARBA00023157"/>
    </source>
</evidence>
<keyword evidence="6" id="KW-1185">Reference proteome</keyword>
<feature type="domain" description="Kazal-like" evidence="5">
    <location>
        <begin position="19"/>
        <end position="67"/>
    </location>
</feature>
<evidence type="ECO:0000313" key="7">
    <source>
        <dbReference type="RefSeq" id="XP_017032755.1"/>
    </source>
</evidence>
<reference evidence="6" key="1">
    <citation type="submission" date="2025-05" db="UniProtKB">
        <authorList>
            <consortium name="RefSeq"/>
        </authorList>
    </citation>
    <scope>NUCLEOTIDE SEQUENCE [LARGE SCALE GENOMIC DNA]</scope>
    <source>
        <strain evidence="6">14028-0561.14</strain>
    </source>
</reference>
<accession>A0A6P4IW31</accession>
<dbReference type="SUPFAM" id="SSF100895">
    <property type="entry name" value="Kazal-type serine protease inhibitors"/>
    <property type="match status" value="1"/>
</dbReference>
<dbReference type="GO" id="GO:0005576">
    <property type="term" value="C:extracellular region"/>
    <property type="evidence" value="ECO:0007669"/>
    <property type="project" value="TreeGrafter"/>
</dbReference>
<name>A0A6P4IW31_DROKI</name>